<sequence length="72" mass="8410">MAKMLLELPLLTNSLRLPFDADQAYLNRKSFLQTLNSRRYVSISICGCCLDSNNPSYFFRYFYSLKNDLVLC</sequence>
<dbReference type="PhylomeDB" id="A0A022RMJ9"/>
<dbReference type="STRING" id="4155.A0A022RMJ9"/>
<evidence type="ECO:0000313" key="1">
    <source>
        <dbReference type="EMBL" id="EYU40998.1"/>
    </source>
</evidence>
<reference evidence="1 2" key="1">
    <citation type="journal article" date="2013" name="Proc. Natl. Acad. Sci. U.S.A.">
        <title>Fine-scale variation in meiotic recombination in Mimulus inferred from population shotgun sequencing.</title>
        <authorList>
            <person name="Hellsten U."/>
            <person name="Wright K.M."/>
            <person name="Jenkins J."/>
            <person name="Shu S."/>
            <person name="Yuan Y."/>
            <person name="Wessler S.R."/>
            <person name="Schmutz J."/>
            <person name="Willis J.H."/>
            <person name="Rokhsar D.S."/>
        </authorList>
    </citation>
    <scope>NUCLEOTIDE SEQUENCE [LARGE SCALE GENOMIC DNA]</scope>
    <source>
        <strain evidence="2">cv. DUN x IM62</strain>
    </source>
</reference>
<proteinExistence type="predicted"/>
<keyword evidence="2" id="KW-1185">Reference proteome</keyword>
<evidence type="ECO:0000313" key="2">
    <source>
        <dbReference type="Proteomes" id="UP000030748"/>
    </source>
</evidence>
<organism evidence="1 2">
    <name type="scientific">Erythranthe guttata</name>
    <name type="common">Yellow monkey flower</name>
    <name type="synonym">Mimulus guttatus</name>
    <dbReference type="NCBI Taxonomy" id="4155"/>
    <lineage>
        <taxon>Eukaryota</taxon>
        <taxon>Viridiplantae</taxon>
        <taxon>Streptophyta</taxon>
        <taxon>Embryophyta</taxon>
        <taxon>Tracheophyta</taxon>
        <taxon>Spermatophyta</taxon>
        <taxon>Magnoliopsida</taxon>
        <taxon>eudicotyledons</taxon>
        <taxon>Gunneridae</taxon>
        <taxon>Pentapetalae</taxon>
        <taxon>asterids</taxon>
        <taxon>lamiids</taxon>
        <taxon>Lamiales</taxon>
        <taxon>Phrymaceae</taxon>
        <taxon>Erythranthe</taxon>
    </lineage>
</organism>
<protein>
    <submittedName>
        <fullName evidence="1">Uncharacterized protein</fullName>
    </submittedName>
</protein>
<name>A0A022RMJ9_ERYGU</name>
<accession>A0A022RMJ9</accession>
<dbReference type="EMBL" id="KI630370">
    <property type="protein sequence ID" value="EYU40998.1"/>
    <property type="molecule type" value="Genomic_DNA"/>
</dbReference>
<dbReference type="AlphaFoldDB" id="A0A022RMJ9"/>
<gene>
    <name evidence="1" type="ORF">MIMGU_mgv1a017476mg</name>
</gene>
<dbReference type="Proteomes" id="UP000030748">
    <property type="component" value="Unassembled WGS sequence"/>
</dbReference>